<dbReference type="Proteomes" id="UP000256774">
    <property type="component" value="Unassembled WGS sequence"/>
</dbReference>
<gene>
    <name evidence="1" type="ORF">DFR26_0225</name>
</gene>
<dbReference type="EMBL" id="QUNR01000001">
    <property type="protein sequence ID" value="REH40028.1"/>
    <property type="molecule type" value="Genomic_DNA"/>
</dbReference>
<keyword evidence="2" id="KW-1185">Reference proteome</keyword>
<comment type="caution">
    <text evidence="1">The sequence shown here is derived from an EMBL/GenBank/DDBJ whole genome shotgun (WGS) entry which is preliminary data.</text>
</comment>
<evidence type="ECO:0000313" key="2">
    <source>
        <dbReference type="Proteomes" id="UP000256774"/>
    </source>
</evidence>
<sequence>MHRKSSDFGLALNWLPLSTSFCLEVSAVLFSSYRLLILVCNIPAKPMTTSVDMLKSCGFFIVLKKSALT</sequence>
<proteinExistence type="predicted"/>
<reference evidence="1 2" key="1">
    <citation type="submission" date="2018-08" db="EMBL/GenBank/DDBJ databases">
        <title>Genomic Encyclopedia of Type Strains, Phase IV (KMG-IV): sequencing the most valuable type-strain genomes for metagenomic binning, comparative biology and taxonomic classification.</title>
        <authorList>
            <person name="Goeker M."/>
        </authorList>
    </citation>
    <scope>NUCLEOTIDE SEQUENCE [LARGE SCALE GENOMIC DNA]</scope>
    <source>
        <strain evidence="1 2">DSM 26022</strain>
    </source>
</reference>
<organism evidence="1 2">
    <name type="scientific">Paraperlucidibaca baekdonensis</name>
    <dbReference type="NCBI Taxonomy" id="748120"/>
    <lineage>
        <taxon>Bacteria</taxon>
        <taxon>Pseudomonadati</taxon>
        <taxon>Pseudomonadota</taxon>
        <taxon>Gammaproteobacteria</taxon>
        <taxon>Moraxellales</taxon>
        <taxon>Moraxellaceae</taxon>
        <taxon>Paraperlucidibaca</taxon>
    </lineage>
</organism>
<dbReference type="AlphaFoldDB" id="A0A3E0H8I8"/>
<accession>A0A3E0H8I8</accession>
<protein>
    <submittedName>
        <fullName evidence="1">Uncharacterized protein</fullName>
    </submittedName>
</protein>
<evidence type="ECO:0000313" key="1">
    <source>
        <dbReference type="EMBL" id="REH40028.1"/>
    </source>
</evidence>
<name>A0A3E0H8I8_9GAMM</name>